<evidence type="ECO:0000313" key="2">
    <source>
        <dbReference type="EMBL" id="KAJ3650345.1"/>
    </source>
</evidence>
<feature type="region of interest" description="Disordered" evidence="1">
    <location>
        <begin position="1"/>
        <end position="24"/>
    </location>
</feature>
<proteinExistence type="predicted"/>
<dbReference type="EMBL" id="JALNTZ010000006">
    <property type="protein sequence ID" value="KAJ3650345.1"/>
    <property type="molecule type" value="Genomic_DNA"/>
</dbReference>
<dbReference type="Proteomes" id="UP001168821">
    <property type="component" value="Unassembled WGS sequence"/>
</dbReference>
<accession>A0AA38MAZ1</accession>
<name>A0AA38MAZ1_9CUCU</name>
<keyword evidence="3" id="KW-1185">Reference proteome</keyword>
<evidence type="ECO:0000313" key="3">
    <source>
        <dbReference type="Proteomes" id="UP001168821"/>
    </source>
</evidence>
<dbReference type="AlphaFoldDB" id="A0AA38MAZ1"/>
<comment type="caution">
    <text evidence="2">The sequence shown here is derived from an EMBL/GenBank/DDBJ whole genome shotgun (WGS) entry which is preliminary data.</text>
</comment>
<evidence type="ECO:0000256" key="1">
    <source>
        <dbReference type="SAM" id="MobiDB-lite"/>
    </source>
</evidence>
<gene>
    <name evidence="2" type="ORF">Zmor_022039</name>
</gene>
<protein>
    <submittedName>
        <fullName evidence="2">Uncharacterized protein</fullName>
    </submittedName>
</protein>
<sequence>MERHDSKIAFNPSPEIRLHSARSSPLPEFLPSNLPTFGHNSCDKATSRRVFSSELCKIQSAPASVPILIRTRLNQPHKAPPVKYSRLDVSPLKGHV</sequence>
<reference evidence="2" key="1">
    <citation type="journal article" date="2023" name="G3 (Bethesda)">
        <title>Whole genome assemblies of Zophobas morio and Tenebrio molitor.</title>
        <authorList>
            <person name="Kaur S."/>
            <person name="Stinson S.A."/>
            <person name="diCenzo G.C."/>
        </authorList>
    </citation>
    <scope>NUCLEOTIDE SEQUENCE</scope>
    <source>
        <strain evidence="2">QUZm001</strain>
    </source>
</reference>
<organism evidence="2 3">
    <name type="scientific">Zophobas morio</name>
    <dbReference type="NCBI Taxonomy" id="2755281"/>
    <lineage>
        <taxon>Eukaryota</taxon>
        <taxon>Metazoa</taxon>
        <taxon>Ecdysozoa</taxon>
        <taxon>Arthropoda</taxon>
        <taxon>Hexapoda</taxon>
        <taxon>Insecta</taxon>
        <taxon>Pterygota</taxon>
        <taxon>Neoptera</taxon>
        <taxon>Endopterygota</taxon>
        <taxon>Coleoptera</taxon>
        <taxon>Polyphaga</taxon>
        <taxon>Cucujiformia</taxon>
        <taxon>Tenebrionidae</taxon>
        <taxon>Zophobas</taxon>
    </lineage>
</organism>